<evidence type="ECO:0000313" key="2">
    <source>
        <dbReference type="Proteomes" id="UP000019249"/>
    </source>
</evidence>
<dbReference type="EMBL" id="AODF01000004">
    <property type="protein sequence ID" value="EUJ33504.1"/>
    <property type="molecule type" value="Genomic_DNA"/>
</dbReference>
<dbReference type="Proteomes" id="UP000019249">
    <property type="component" value="Unassembled WGS sequence"/>
</dbReference>
<name>A0ABP3B0R0_9LIST</name>
<sequence>MWRPTDEEQKMVLSFILDPEFVLINMQQDSFAHAKMTISKNEFLRVLYWLEQENFLIRLKNVPYNQKKYFLTDKGDLLYRKLSADE</sequence>
<dbReference type="InterPro" id="IPR021464">
    <property type="entry name" value="DUF3116"/>
</dbReference>
<dbReference type="Pfam" id="PF11313">
    <property type="entry name" value="DUF3116"/>
    <property type="match status" value="1"/>
</dbReference>
<gene>
    <name evidence="1" type="ORF">MFLO_03138</name>
</gene>
<dbReference type="RefSeq" id="WP_036096214.1">
    <property type="nucleotide sequence ID" value="NZ_AODF01000004.1"/>
</dbReference>
<keyword evidence="2" id="KW-1185">Reference proteome</keyword>
<protein>
    <submittedName>
        <fullName evidence="1">Uncharacterized protein</fullName>
    </submittedName>
</protein>
<accession>A0ABP3B0R0</accession>
<reference evidence="1 2" key="1">
    <citation type="journal article" date="2014" name="Int. J. Syst. Evol. Microbiol.">
        <title>Listeria floridensis sp. nov., Listeria aquatica sp. nov., Listeria cornellensis sp. nov., Listeria riparia sp. nov. and Listeria grandensis sp. nov., from agricultural and natural environments.</title>
        <authorList>
            <person name="den Bakker H.C."/>
            <person name="Warchocki S."/>
            <person name="Wright E.M."/>
            <person name="Allred A.F."/>
            <person name="Ahlstrom C."/>
            <person name="Manuel C.S."/>
            <person name="Stasiewicz M.J."/>
            <person name="Burrell A."/>
            <person name="Roof S."/>
            <person name="Strawn L."/>
            <person name="Fortes E.D."/>
            <person name="Nightingale K.K."/>
            <person name="Kephart D."/>
            <person name="Wiedmann M."/>
        </authorList>
    </citation>
    <scope>NUCLEOTIDE SEQUENCE [LARGE SCALE GENOMIC DNA]</scope>
    <source>
        <strain evidence="1 2">FSL S10-1187</strain>
    </source>
</reference>
<comment type="caution">
    <text evidence="1">The sequence shown here is derived from an EMBL/GenBank/DDBJ whole genome shotgun (WGS) entry which is preliminary data.</text>
</comment>
<proteinExistence type="predicted"/>
<organism evidence="1 2">
    <name type="scientific">Listeria floridensis FSL S10-1187</name>
    <dbReference type="NCBI Taxonomy" id="1265817"/>
    <lineage>
        <taxon>Bacteria</taxon>
        <taxon>Bacillati</taxon>
        <taxon>Bacillota</taxon>
        <taxon>Bacilli</taxon>
        <taxon>Bacillales</taxon>
        <taxon>Listeriaceae</taxon>
        <taxon>Listeria</taxon>
    </lineage>
</organism>
<evidence type="ECO:0000313" key="1">
    <source>
        <dbReference type="EMBL" id="EUJ33504.1"/>
    </source>
</evidence>